<dbReference type="RefSeq" id="WP_098006132.1">
    <property type="nucleotide sequence ID" value="NZ_NVMX01000056.1"/>
</dbReference>
<evidence type="ECO:0000313" key="2">
    <source>
        <dbReference type="Proteomes" id="UP000219922"/>
    </source>
</evidence>
<dbReference type="Proteomes" id="UP000219922">
    <property type="component" value="Unassembled WGS sequence"/>
</dbReference>
<accession>A0A9X6SUN2</accession>
<organism evidence="1 2">
    <name type="scientific">Bacillus cereus</name>
    <dbReference type="NCBI Taxonomy" id="1396"/>
    <lineage>
        <taxon>Bacteria</taxon>
        <taxon>Bacillati</taxon>
        <taxon>Bacillota</taxon>
        <taxon>Bacilli</taxon>
        <taxon>Bacillales</taxon>
        <taxon>Bacillaceae</taxon>
        <taxon>Bacillus</taxon>
        <taxon>Bacillus cereus group</taxon>
    </lineage>
</organism>
<protein>
    <submittedName>
        <fullName evidence="1">Uncharacterized protein</fullName>
    </submittedName>
</protein>
<proteinExistence type="predicted"/>
<evidence type="ECO:0000313" key="1">
    <source>
        <dbReference type="EMBL" id="PDZ95458.1"/>
    </source>
</evidence>
<dbReference type="AlphaFoldDB" id="A0A9X6SUN2"/>
<sequence length="76" mass="8644">MAMNILGEKTKKVRYLKKGYSNLQQDKIYVAEASSIMGLGANKQFARYRITDEEGDYYTVANGTVGSLEKGWEWVE</sequence>
<comment type="caution">
    <text evidence="1">The sequence shown here is derived from an EMBL/GenBank/DDBJ whole genome shotgun (WGS) entry which is preliminary data.</text>
</comment>
<reference evidence="1 2" key="1">
    <citation type="submission" date="2017-09" db="EMBL/GenBank/DDBJ databases">
        <title>Large-scale bioinformatics analysis of Bacillus genomes uncovers conserved roles of natural products in bacterial physiology.</title>
        <authorList>
            <consortium name="Agbiome Team Llc"/>
            <person name="Bleich R.M."/>
            <person name="Grubbs K.J."/>
            <person name="Santa Maria K.C."/>
            <person name="Allen S.E."/>
            <person name="Farag S."/>
            <person name="Shank E.A."/>
            <person name="Bowers A."/>
        </authorList>
    </citation>
    <scope>NUCLEOTIDE SEQUENCE [LARGE SCALE GENOMIC DNA]</scope>
    <source>
        <strain evidence="1 2">AFS092789</strain>
    </source>
</reference>
<gene>
    <name evidence="1" type="ORF">CON36_28315</name>
</gene>
<name>A0A9X6SUN2_BACCE</name>
<dbReference type="EMBL" id="NVMX01000056">
    <property type="protein sequence ID" value="PDZ95458.1"/>
    <property type="molecule type" value="Genomic_DNA"/>
</dbReference>